<dbReference type="Pfam" id="PF07705">
    <property type="entry name" value="CARDB"/>
    <property type="match status" value="2"/>
</dbReference>
<dbReference type="Proteomes" id="UP001595821">
    <property type="component" value="Unassembled WGS sequence"/>
</dbReference>
<accession>A0ABD5NW98</accession>
<dbReference type="InterPro" id="IPR011635">
    <property type="entry name" value="CARDB"/>
</dbReference>
<evidence type="ECO:0000259" key="2">
    <source>
        <dbReference type="Pfam" id="PF07705"/>
    </source>
</evidence>
<dbReference type="RefSeq" id="WP_246975162.1">
    <property type="nucleotide sequence ID" value="NZ_CP095398.1"/>
</dbReference>
<dbReference type="GeneID" id="71856181"/>
<sequence>MTRTAVTVGIILMLALAPIVGVVGAEPTQDGENDGSSYGTEYEIGNDVSVWDRSIFPLRANTSDGQTVVSNQDLFISTSENREFDLRRGELAVFGAEEEVELEFDPVSPEADTTQYDGDDVRVIVGTLDEGTALSTFDQMPSVSDLNENASFTQAAETTIADGKFADDVTYTPDAPGAHVVLVTTYDEDGGLAVDGDGNLEPQGPSTIIGVESLFVQDSASSVDAPSSVEPGNNATFENVDDGLETDGDVAHTIVLYDESTIETTPVTINLTDSLDADFTMGDVVVEQPIGTVEGVVTVGETITGDETNRTPFDEVVDLVVGDLNESDSVDLGDDVLNASTTMVVANDSDETIDVATLEEWPEKEYRWIHVASTTDQVATSTGTLDVEEEETSPPGGGIPIAPPSPVPEPEPEPEPEPGENATFDVKKTTLSDTKIEAGESVDVKAIVENVGDVSGTFTAELIVDGEVVDEQDVDVDAGESETVTFTQTFDSPGTHTIAVNDASAGELVVTGPPPAEFDVTDATLSDTEIEAGESADVTATVENVGGQLGTFTAELIVDGEVVDEKSVTIGTGTEKTVSFTRQFEEAGEYEIEVSGTSAGTLTVAEEEDGGDGLPGFGAPMAIAAIAAALLALRTRSD</sequence>
<name>A0ABD5NW98_9EURY</name>
<gene>
    <name evidence="3" type="ORF">ACFOZ7_03475</name>
</gene>
<dbReference type="Gene3D" id="2.60.40.10">
    <property type="entry name" value="Immunoglobulins"/>
    <property type="match status" value="2"/>
</dbReference>
<feature type="domain" description="CARDB" evidence="2">
    <location>
        <begin position="428"/>
        <end position="501"/>
    </location>
</feature>
<dbReference type="InterPro" id="IPR013783">
    <property type="entry name" value="Ig-like_fold"/>
</dbReference>
<organism evidence="3 4">
    <name type="scientific">Natribaculum luteum</name>
    <dbReference type="NCBI Taxonomy" id="1586232"/>
    <lineage>
        <taxon>Archaea</taxon>
        <taxon>Methanobacteriati</taxon>
        <taxon>Methanobacteriota</taxon>
        <taxon>Stenosarchaea group</taxon>
        <taxon>Halobacteria</taxon>
        <taxon>Halobacteriales</taxon>
        <taxon>Natrialbaceae</taxon>
        <taxon>Natribaculum</taxon>
    </lineage>
</organism>
<reference evidence="3 4" key="1">
    <citation type="journal article" date="2014" name="Int. J. Syst. Evol. Microbiol.">
        <title>Complete genome sequence of Corynebacterium casei LMG S-19264T (=DSM 44701T), isolated from a smear-ripened cheese.</title>
        <authorList>
            <consortium name="US DOE Joint Genome Institute (JGI-PGF)"/>
            <person name="Walter F."/>
            <person name="Albersmeier A."/>
            <person name="Kalinowski J."/>
            <person name="Ruckert C."/>
        </authorList>
    </citation>
    <scope>NUCLEOTIDE SEQUENCE [LARGE SCALE GENOMIC DNA]</scope>
    <source>
        <strain evidence="3 4">IBRC-M 10912</strain>
    </source>
</reference>
<feature type="region of interest" description="Disordered" evidence="1">
    <location>
        <begin position="377"/>
        <end position="426"/>
    </location>
</feature>
<feature type="domain" description="CARDB" evidence="2">
    <location>
        <begin position="523"/>
        <end position="595"/>
    </location>
</feature>
<dbReference type="EMBL" id="JBHSDJ010000009">
    <property type="protein sequence ID" value="MFC4246060.1"/>
    <property type="molecule type" value="Genomic_DNA"/>
</dbReference>
<evidence type="ECO:0000313" key="3">
    <source>
        <dbReference type="EMBL" id="MFC4246060.1"/>
    </source>
</evidence>
<dbReference type="AlphaFoldDB" id="A0ABD5NW98"/>
<protein>
    <submittedName>
        <fullName evidence="3">CARDB domain-containing protein</fullName>
    </submittedName>
</protein>
<evidence type="ECO:0000313" key="4">
    <source>
        <dbReference type="Proteomes" id="UP001595821"/>
    </source>
</evidence>
<proteinExistence type="predicted"/>
<evidence type="ECO:0000256" key="1">
    <source>
        <dbReference type="SAM" id="MobiDB-lite"/>
    </source>
</evidence>
<comment type="caution">
    <text evidence="3">The sequence shown here is derived from an EMBL/GenBank/DDBJ whole genome shotgun (WGS) entry which is preliminary data.</text>
</comment>